<dbReference type="AlphaFoldDB" id="A0A917UJ82"/>
<feature type="active site" description="Proton donor/acceptor" evidence="3">
    <location>
        <position position="118"/>
    </location>
</feature>
<feature type="binding site" evidence="4">
    <location>
        <begin position="42"/>
        <end position="49"/>
    </location>
    <ligand>
        <name>substrate</name>
    </ligand>
</feature>
<dbReference type="GO" id="GO:0005737">
    <property type="term" value="C:cytoplasm"/>
    <property type="evidence" value="ECO:0007669"/>
    <property type="project" value="TreeGrafter"/>
</dbReference>
<sequence>MTQPEPAGTETPGGKPVEPAYRPPTGFPAPDRAQATEFWVVRHGESTWNLQGRYQGQADVPLSLEGRLQAAMLAERLTGQTFDAVYSSDLARALVTAEIVAERLAAQPDVRIDEGLREIDVGLLSGKDTPQLRTEHADYLEALRADPWNTRRPGGESMKDLYERAGTSFQAMRARHAGGRVLVFTHGGVVRVAVGLALGGVPQNAWARLSVTNTSVTRVLLTEGGGTLLGFNDAAHLEAMGEATEADDVLGPGQSP</sequence>
<evidence type="ECO:0000256" key="5">
    <source>
        <dbReference type="SAM" id="MobiDB-lite"/>
    </source>
</evidence>
<keyword evidence="1" id="KW-0324">Glycolysis</keyword>
<proteinExistence type="predicted"/>
<dbReference type="Proteomes" id="UP000635726">
    <property type="component" value="Unassembled WGS sequence"/>
</dbReference>
<dbReference type="InterPro" id="IPR029033">
    <property type="entry name" value="His_PPase_superfam"/>
</dbReference>
<feature type="binding site" evidence="4">
    <location>
        <position position="92"/>
    </location>
    <ligand>
        <name>substrate</name>
    </ligand>
</feature>
<keyword evidence="2" id="KW-0413">Isomerase</keyword>
<evidence type="ECO:0000256" key="2">
    <source>
        <dbReference type="ARBA" id="ARBA00023235"/>
    </source>
</evidence>
<dbReference type="EMBL" id="BMOE01000001">
    <property type="protein sequence ID" value="GGJ61777.1"/>
    <property type="molecule type" value="Genomic_DNA"/>
</dbReference>
<organism evidence="6 7">
    <name type="scientific">Deinococcus aquiradiocola</name>
    <dbReference type="NCBI Taxonomy" id="393059"/>
    <lineage>
        <taxon>Bacteria</taxon>
        <taxon>Thermotogati</taxon>
        <taxon>Deinococcota</taxon>
        <taxon>Deinococci</taxon>
        <taxon>Deinococcales</taxon>
        <taxon>Deinococcaceae</taxon>
        <taxon>Deinococcus</taxon>
    </lineage>
</organism>
<dbReference type="SUPFAM" id="SSF53254">
    <property type="entry name" value="Phosphoglycerate mutase-like"/>
    <property type="match status" value="1"/>
</dbReference>
<dbReference type="Gene3D" id="3.40.50.1240">
    <property type="entry name" value="Phosphoglycerate mutase-like"/>
    <property type="match status" value="1"/>
</dbReference>
<evidence type="ECO:0000256" key="4">
    <source>
        <dbReference type="PIRSR" id="PIRSR613078-2"/>
    </source>
</evidence>
<gene>
    <name evidence="6" type="ORF">GCM10008939_01930</name>
</gene>
<dbReference type="PANTHER" id="PTHR48100">
    <property type="entry name" value="BROAD-SPECIFICITY PHOSPHATASE YOR283W-RELATED"/>
    <property type="match status" value="1"/>
</dbReference>
<name>A0A917UJ82_9DEIO</name>
<evidence type="ECO:0000313" key="7">
    <source>
        <dbReference type="Proteomes" id="UP000635726"/>
    </source>
</evidence>
<feature type="region of interest" description="Disordered" evidence="5">
    <location>
        <begin position="1"/>
        <end position="29"/>
    </location>
</feature>
<evidence type="ECO:0000313" key="6">
    <source>
        <dbReference type="EMBL" id="GGJ61777.1"/>
    </source>
</evidence>
<feature type="active site" description="Tele-phosphohistidine intermediate" evidence="3">
    <location>
        <position position="43"/>
    </location>
</feature>
<protein>
    <submittedName>
        <fullName evidence="6">Phosphoglycerate mutase</fullName>
    </submittedName>
</protein>
<reference evidence="6" key="2">
    <citation type="submission" date="2020-09" db="EMBL/GenBank/DDBJ databases">
        <authorList>
            <person name="Sun Q."/>
            <person name="Ohkuma M."/>
        </authorList>
    </citation>
    <scope>NUCLEOTIDE SEQUENCE</scope>
    <source>
        <strain evidence="6">JCM 14371</strain>
    </source>
</reference>
<dbReference type="InterPro" id="IPR013078">
    <property type="entry name" value="His_Pase_superF_clade-1"/>
</dbReference>
<evidence type="ECO:0000256" key="3">
    <source>
        <dbReference type="PIRSR" id="PIRSR613078-1"/>
    </source>
</evidence>
<dbReference type="GO" id="GO:0016791">
    <property type="term" value="F:phosphatase activity"/>
    <property type="evidence" value="ECO:0007669"/>
    <property type="project" value="TreeGrafter"/>
</dbReference>
<dbReference type="InterPro" id="IPR050275">
    <property type="entry name" value="PGM_Phosphatase"/>
</dbReference>
<accession>A0A917UJ82</accession>
<dbReference type="SMART" id="SM00855">
    <property type="entry name" value="PGAM"/>
    <property type="match status" value="1"/>
</dbReference>
<dbReference type="RefSeq" id="WP_188960362.1">
    <property type="nucleotide sequence ID" value="NZ_BMOE01000001.1"/>
</dbReference>
<dbReference type="Pfam" id="PF00300">
    <property type="entry name" value="His_Phos_1"/>
    <property type="match status" value="1"/>
</dbReference>
<evidence type="ECO:0000256" key="1">
    <source>
        <dbReference type="ARBA" id="ARBA00023152"/>
    </source>
</evidence>
<comment type="caution">
    <text evidence="6">The sequence shown here is derived from an EMBL/GenBank/DDBJ whole genome shotgun (WGS) entry which is preliminary data.</text>
</comment>
<dbReference type="InterPro" id="IPR001345">
    <property type="entry name" value="PG/BPGM_mutase_AS"/>
</dbReference>
<keyword evidence="7" id="KW-1185">Reference proteome</keyword>
<dbReference type="PROSITE" id="PS00175">
    <property type="entry name" value="PG_MUTASE"/>
    <property type="match status" value="1"/>
</dbReference>
<dbReference type="PANTHER" id="PTHR48100:SF1">
    <property type="entry name" value="HISTIDINE PHOSPHATASE FAMILY PROTEIN-RELATED"/>
    <property type="match status" value="1"/>
</dbReference>
<reference evidence="6" key="1">
    <citation type="journal article" date="2014" name="Int. J. Syst. Evol. Microbiol.">
        <title>Complete genome sequence of Corynebacterium casei LMG S-19264T (=DSM 44701T), isolated from a smear-ripened cheese.</title>
        <authorList>
            <consortium name="US DOE Joint Genome Institute (JGI-PGF)"/>
            <person name="Walter F."/>
            <person name="Albersmeier A."/>
            <person name="Kalinowski J."/>
            <person name="Ruckert C."/>
        </authorList>
    </citation>
    <scope>NUCLEOTIDE SEQUENCE</scope>
    <source>
        <strain evidence="6">JCM 14371</strain>
    </source>
</reference>
<dbReference type="CDD" id="cd07067">
    <property type="entry name" value="HP_PGM_like"/>
    <property type="match status" value="1"/>
</dbReference>